<dbReference type="AlphaFoldDB" id="A0A5C7Y1L3"/>
<accession>A0A5C7Y1L3</accession>
<organism evidence="1 2">
    <name type="scientific">Mycolicibacter arupensis</name>
    <dbReference type="NCBI Taxonomy" id="342002"/>
    <lineage>
        <taxon>Bacteria</taxon>
        <taxon>Bacillati</taxon>
        <taxon>Actinomycetota</taxon>
        <taxon>Actinomycetes</taxon>
        <taxon>Mycobacteriales</taxon>
        <taxon>Mycobacteriaceae</taxon>
        <taxon>Mycolicibacter</taxon>
    </lineage>
</organism>
<sequence>MEMTDELTRDDHGVWVVDSYTGERHVLDLDAGTYRPPFARWALDLAAHPLPQRLGLPTVGAVFGDGGVVTRITRVPNMASVLSRFEGENPSVDVDFGWYELLFDMDLAIAALPEDRYFTPPRYFRITQKFGLLRVSVRHASAAVRQILSATEDQARHICERCGYGGELRERDGWRQTLCDWCMDFIEEDW</sequence>
<name>A0A5C7Y1L3_9MYCO</name>
<gene>
    <name evidence="1" type="ORF">E6Q54_12245</name>
</gene>
<dbReference type="Proteomes" id="UP000321797">
    <property type="component" value="Unassembled WGS sequence"/>
</dbReference>
<reference evidence="1 2" key="1">
    <citation type="submission" date="2018-09" db="EMBL/GenBank/DDBJ databases">
        <title>Metagenome Assembled Genomes from an Advanced Water Purification Facility.</title>
        <authorList>
            <person name="Stamps B.W."/>
            <person name="Spear J.R."/>
        </authorList>
    </citation>
    <scope>NUCLEOTIDE SEQUENCE [LARGE SCALE GENOMIC DNA]</scope>
    <source>
        <strain evidence="1">Bin_29_2</strain>
    </source>
</reference>
<dbReference type="EMBL" id="SSGD01000065">
    <property type="protein sequence ID" value="TXI55650.1"/>
    <property type="molecule type" value="Genomic_DNA"/>
</dbReference>
<proteinExistence type="predicted"/>
<protein>
    <submittedName>
        <fullName evidence="1">Uncharacterized protein</fullName>
    </submittedName>
</protein>
<evidence type="ECO:0000313" key="2">
    <source>
        <dbReference type="Proteomes" id="UP000321797"/>
    </source>
</evidence>
<comment type="caution">
    <text evidence="1">The sequence shown here is derived from an EMBL/GenBank/DDBJ whole genome shotgun (WGS) entry which is preliminary data.</text>
</comment>
<evidence type="ECO:0000313" key="1">
    <source>
        <dbReference type="EMBL" id="TXI55650.1"/>
    </source>
</evidence>
<dbReference type="RefSeq" id="WP_276760979.1">
    <property type="nucleotide sequence ID" value="NZ_SSGD01000065.1"/>
</dbReference>